<evidence type="ECO:0000313" key="5">
    <source>
        <dbReference type="Proteomes" id="UP000537130"/>
    </source>
</evidence>
<reference evidence="4 5" key="1">
    <citation type="submission" date="2020-08" db="EMBL/GenBank/DDBJ databases">
        <title>Genomic Encyclopedia of Type Strains, Phase III (KMG-III): the genomes of soil and plant-associated and newly described type strains.</title>
        <authorList>
            <person name="Whitman W."/>
        </authorList>
    </citation>
    <scope>NUCLEOTIDE SEQUENCE [LARGE SCALE GENOMIC DNA]</scope>
    <source>
        <strain evidence="4 5">CECT 8654</strain>
    </source>
</reference>
<evidence type="ECO:0000313" key="4">
    <source>
        <dbReference type="EMBL" id="MBB3045792.1"/>
    </source>
</evidence>
<organism evidence="4 5">
    <name type="scientific">Litorivivens lipolytica</name>
    <dbReference type="NCBI Taxonomy" id="1524264"/>
    <lineage>
        <taxon>Bacteria</taxon>
        <taxon>Pseudomonadati</taxon>
        <taxon>Pseudomonadota</taxon>
        <taxon>Gammaproteobacteria</taxon>
        <taxon>Litorivivens</taxon>
    </lineage>
</organism>
<keyword evidence="5" id="KW-1185">Reference proteome</keyword>
<dbReference type="InterPro" id="IPR011250">
    <property type="entry name" value="OMP/PagP_B-barrel"/>
</dbReference>
<dbReference type="SUPFAM" id="SSF56925">
    <property type="entry name" value="OMPA-like"/>
    <property type="match status" value="1"/>
</dbReference>
<accession>A0A7W4W2N2</accession>
<comment type="caution">
    <text evidence="4">The sequence shown here is derived from an EMBL/GenBank/DDBJ whole genome shotgun (WGS) entry which is preliminary data.</text>
</comment>
<proteinExistence type="predicted"/>
<keyword evidence="1 2" id="KW-0732">Signal</keyword>
<evidence type="ECO:0000256" key="2">
    <source>
        <dbReference type="SAM" id="SignalP"/>
    </source>
</evidence>
<feature type="signal peptide" evidence="2">
    <location>
        <begin position="1"/>
        <end position="19"/>
    </location>
</feature>
<dbReference type="InterPro" id="IPR027385">
    <property type="entry name" value="Beta-barrel_OMP"/>
</dbReference>
<dbReference type="Pfam" id="PF13505">
    <property type="entry name" value="OMP_b-brl"/>
    <property type="match status" value="1"/>
</dbReference>
<evidence type="ECO:0000256" key="1">
    <source>
        <dbReference type="ARBA" id="ARBA00022729"/>
    </source>
</evidence>
<dbReference type="Proteomes" id="UP000537130">
    <property type="component" value="Unassembled WGS sequence"/>
</dbReference>
<dbReference type="EMBL" id="JACHWY010000001">
    <property type="protein sequence ID" value="MBB3045792.1"/>
    <property type="molecule type" value="Genomic_DNA"/>
</dbReference>
<evidence type="ECO:0000259" key="3">
    <source>
        <dbReference type="Pfam" id="PF13505"/>
    </source>
</evidence>
<feature type="chain" id="PRO_5031561990" description="Outer membrane protein beta-barrel domain-containing protein" evidence="2">
    <location>
        <begin position="20"/>
        <end position="168"/>
    </location>
</feature>
<dbReference type="AlphaFoldDB" id="A0A7W4W2N2"/>
<dbReference type="RefSeq" id="WP_183408520.1">
    <property type="nucleotide sequence ID" value="NZ_JACHWY010000001.1"/>
</dbReference>
<protein>
    <recommendedName>
        <fullName evidence="3">Outer membrane protein beta-barrel domain-containing protein</fullName>
    </recommendedName>
</protein>
<sequence length="168" mass="17922">MKKMICFAAAGLIAAGASAQQSQPELYGSASYGLVETEVGSVDFDTPTLNLAFGGKFNPNFALEGRLGFGVDDDTENGVEVEIDNFMAIYAKPMLPVSDVITLYGLLGLAETEIDTNFGNEDDDDISYGLGISARLNNGIDLFGEYVSLYDDDDVEISGINLGASMRF</sequence>
<feature type="domain" description="Outer membrane protein beta-barrel" evidence="3">
    <location>
        <begin position="7"/>
        <end position="168"/>
    </location>
</feature>
<gene>
    <name evidence="4" type="ORF">FHR99_000028</name>
</gene>
<name>A0A7W4W2N2_9GAMM</name>
<dbReference type="Gene3D" id="2.40.160.20">
    <property type="match status" value="1"/>
</dbReference>